<feature type="region of interest" description="Disordered" evidence="1">
    <location>
        <begin position="1"/>
        <end position="61"/>
    </location>
</feature>
<feature type="compositionally biased region" description="Basic and acidic residues" evidence="1">
    <location>
        <begin position="139"/>
        <end position="156"/>
    </location>
</feature>
<feature type="compositionally biased region" description="Basic and acidic residues" evidence="1">
    <location>
        <begin position="31"/>
        <end position="53"/>
    </location>
</feature>
<evidence type="ECO:0000256" key="1">
    <source>
        <dbReference type="SAM" id="MobiDB-lite"/>
    </source>
</evidence>
<protein>
    <submittedName>
        <fullName evidence="2">YGL197Wp-like protein</fullName>
    </submittedName>
</protein>
<dbReference type="EMBL" id="ABSV01000832">
    <property type="protein sequence ID" value="EDZ72306.1"/>
    <property type="molecule type" value="Genomic_DNA"/>
</dbReference>
<evidence type="ECO:0000313" key="3">
    <source>
        <dbReference type="Proteomes" id="UP000008988"/>
    </source>
</evidence>
<sequence length="302" mass="34218">GSIGFPNSMNIQGSRRSTSGFSPRVKMKSSLSKEIDPKTFYEEYEPKEGKSFDDNDDQQTNIGSFNLHLFDMNYGSISSSSTNSISSSDLEEKEEQGQLQDLLEIEREDSAEILDARFRNKEDDKVTKDISKDKKRNYLPHEKNNLKAKEGKETRDVREEEEEFDFGLGMLSLNKIKREAKHVDKVDDSVDPLFKSSAFPQSPIRAYGSTTRSSSASGKPFRDNRSFNAFSVLTLENMASANALPPVDYVIKSIYRTTVLVNDIRLMVRCMDCMELSKNLRALKKKTMEDISKLKGICKPSP</sequence>
<evidence type="ECO:0000313" key="2">
    <source>
        <dbReference type="EMBL" id="EDZ72306.1"/>
    </source>
</evidence>
<feature type="region of interest" description="Disordered" evidence="1">
    <location>
        <begin position="122"/>
        <end position="156"/>
    </location>
</feature>
<dbReference type="Proteomes" id="UP000008988">
    <property type="component" value="Unassembled WGS sequence"/>
</dbReference>
<feature type="non-terminal residue" evidence="2">
    <location>
        <position position="1"/>
    </location>
</feature>
<comment type="caution">
    <text evidence="2">The sequence shown here is derived from an EMBL/GenBank/DDBJ whole genome shotgun (WGS) entry which is preliminary data.</text>
</comment>
<proteinExistence type="predicted"/>
<accession>B5VID6</accession>
<reference evidence="2 3" key="1">
    <citation type="journal article" date="2008" name="FEMS Yeast Res.">
        <title>Comparative genome analysis of a Saccharomyces cerevisiae wine strain.</title>
        <authorList>
            <person name="Borneman A.R."/>
            <person name="Forgan A.H."/>
            <person name="Pretorius I.S."/>
            <person name="Chambers P.J."/>
        </authorList>
    </citation>
    <scope>NUCLEOTIDE SEQUENCE [LARGE SCALE GENOMIC DNA]</scope>
    <source>
        <strain evidence="2 3">AWRI1631</strain>
    </source>
</reference>
<dbReference type="AlphaFoldDB" id="B5VID6"/>
<gene>
    <name evidence="2" type="ORF">AWRI1631_70560</name>
</gene>
<feature type="compositionally biased region" description="Basic and acidic residues" evidence="1">
    <location>
        <begin position="122"/>
        <end position="132"/>
    </location>
</feature>
<organism evidence="2 3">
    <name type="scientific">Saccharomyces cerevisiae (strain AWRI1631)</name>
    <name type="common">Baker's yeast</name>
    <dbReference type="NCBI Taxonomy" id="545124"/>
    <lineage>
        <taxon>Eukaryota</taxon>
        <taxon>Fungi</taxon>
        <taxon>Dikarya</taxon>
        <taxon>Ascomycota</taxon>
        <taxon>Saccharomycotina</taxon>
        <taxon>Saccharomycetes</taxon>
        <taxon>Saccharomycetales</taxon>
        <taxon>Saccharomycetaceae</taxon>
        <taxon>Saccharomyces</taxon>
    </lineage>
</organism>
<name>B5VID6_YEAS6</name>
<feature type="region of interest" description="Disordered" evidence="1">
    <location>
        <begin position="78"/>
        <end position="106"/>
    </location>
</feature>
<feature type="compositionally biased region" description="Polar residues" evidence="1">
    <location>
        <begin position="1"/>
        <end position="21"/>
    </location>
</feature>
<feature type="compositionally biased region" description="Low complexity" evidence="1">
    <location>
        <begin position="78"/>
        <end position="88"/>
    </location>
</feature>